<gene>
    <name evidence="1" type="ORF">AVDCRST_MAG12-3297</name>
</gene>
<feature type="non-terminal residue" evidence="1">
    <location>
        <position position="29"/>
    </location>
</feature>
<name>A0A6J4T3U9_9ACTN</name>
<proteinExistence type="predicted"/>
<reference evidence="1" key="1">
    <citation type="submission" date="2020-02" db="EMBL/GenBank/DDBJ databases">
        <authorList>
            <person name="Meier V. D."/>
        </authorList>
    </citation>
    <scope>NUCLEOTIDE SEQUENCE</scope>
    <source>
        <strain evidence="1">AVDCRST_MAG12</strain>
    </source>
</reference>
<accession>A0A6J4T3U9</accession>
<sequence>ETALAALPHFYGDLYRPHDDSLPARVARL</sequence>
<dbReference type="AlphaFoldDB" id="A0A6J4T3U9"/>
<protein>
    <submittedName>
        <fullName evidence="1">Uncharacterized protein</fullName>
    </submittedName>
</protein>
<dbReference type="EMBL" id="CADCVK010000458">
    <property type="protein sequence ID" value="CAA9512432.1"/>
    <property type="molecule type" value="Genomic_DNA"/>
</dbReference>
<evidence type="ECO:0000313" key="1">
    <source>
        <dbReference type="EMBL" id="CAA9512432.1"/>
    </source>
</evidence>
<feature type="non-terminal residue" evidence="1">
    <location>
        <position position="1"/>
    </location>
</feature>
<organism evidence="1">
    <name type="scientific">uncultured Rubrobacteraceae bacterium</name>
    <dbReference type="NCBI Taxonomy" id="349277"/>
    <lineage>
        <taxon>Bacteria</taxon>
        <taxon>Bacillati</taxon>
        <taxon>Actinomycetota</taxon>
        <taxon>Rubrobacteria</taxon>
        <taxon>Rubrobacterales</taxon>
        <taxon>Rubrobacteraceae</taxon>
        <taxon>environmental samples</taxon>
    </lineage>
</organism>